<feature type="region of interest" description="Disordered" evidence="4">
    <location>
        <begin position="776"/>
        <end position="818"/>
    </location>
</feature>
<dbReference type="Proteomes" id="UP001055712">
    <property type="component" value="Unassembled WGS sequence"/>
</dbReference>
<keyword evidence="5" id="KW-0732">Signal</keyword>
<evidence type="ECO:0000256" key="2">
    <source>
        <dbReference type="ARBA" id="ARBA00023161"/>
    </source>
</evidence>
<feature type="region of interest" description="Disordered" evidence="4">
    <location>
        <begin position="715"/>
        <end position="752"/>
    </location>
</feature>
<dbReference type="Pfam" id="PF10220">
    <property type="entry name" value="Smg8_Smg9"/>
    <property type="match status" value="1"/>
</dbReference>
<protein>
    <recommendedName>
        <fullName evidence="3">Nonsense-mediated mRNA decay factor SMG8</fullName>
    </recommendedName>
</protein>
<evidence type="ECO:0000313" key="6">
    <source>
        <dbReference type="EMBL" id="KAI3429572.1"/>
    </source>
</evidence>
<feature type="signal peptide" evidence="5">
    <location>
        <begin position="1"/>
        <end position="17"/>
    </location>
</feature>
<keyword evidence="2" id="KW-0866">Nonsense-mediated mRNA decay</keyword>
<evidence type="ECO:0000256" key="5">
    <source>
        <dbReference type="SAM" id="SignalP"/>
    </source>
</evidence>
<keyword evidence="7" id="KW-1185">Reference proteome</keyword>
<sequence length="1102" mass="110815">MFVVALIGDTLPAVCSALNALAGCSLHHALQLPQQAALQPEGWLAGRCCCYLDDASDTLWVGLAAAVVLNAADAALTRQEVRECEAEATRALLVAFLTSHAVLWIQPAPALRSTILLAQLRLLQQLKAALLPALPGLLGVPAAGANAAVPGLCVPQLLLLVQPPPARAAALYTEEATQHPLPMLLKRCRVLQPEESGARALCTLPVVLLLPEQLGCETQEQLVAQALAELVSPPPPQHRSAPAAVAAALAPRRTAVAALVAVEEEAAGAAQWARWQHAVATLASVLEAAAAAQPVPGAVVAKVATTAAASGPAAAACVEVPPEAVAAASWQAACSSAVWDFSRASCKRAAAVASDAYRRNTPALLPAGGHAVALQAALRLYRSLSRGPAAEAGAAALQQQLDAYWQEGHMQCSAVSFLGNPCCLPAHDPKQQDHACSSSGGTPRLLLASGSGAQQHAIPEPFTVAELQRAAAAVASDSGSAVARAHFYVQMVSPLASGAGAARDGPLPAADSAGRAAAGGGASRLAVVAGLGLDSAAAGGEAEAEAEAEAAEGGRAQLSGDRHSSDGESEAGAGAGAEAGAGTGAPGWSSGPTPAADAAGAPSGEGPSAAAAAVAAAAGLPAAGCWLELHLLGPRSMWKSPALASALLMDSQPGWLRGGGVMLASLPVQVAVPLKPGQSAARQSAAASHAAATAAAAAAEGDQEDEEFPQLLTSVQTAKQQAQQRQLQRRQRAGAKEQQQGKGGVATSAADDSATSLAESKAAAVQLPALLTWPGWQTAGTGAPQRAPLSATPAAGKQRQPRQQAPSKHPQRGSGSKLQLVGANASTAAAAAAATGVLGSSSAAAAVAAGTASTEQATVLLGAEYESAEGQRLLLTPDLLAAALQSSLDRVSVRQHSTAPAMTPATPASRSHTLQAAAAAAQVPAAGTAAFLLQQDLPVWLQLPADQLLRLAGSSKRRSGSGAPAAPSDCLAWLQLRRLFIATPEVAVQLEADPQLYLEVPRSMLAPASGEAFEGSASSEGSTSAAATLQLQYRLAAPLPLPTASFCVLALPWLLTAPMLQGPAEQQEHKLPSAPAALIRPSGPLRALLARHTAVRPKGLAN</sequence>
<dbReference type="GO" id="GO:0000184">
    <property type="term" value="P:nuclear-transcribed mRNA catabolic process, nonsense-mediated decay"/>
    <property type="evidence" value="ECO:0007669"/>
    <property type="project" value="UniProtKB-KW"/>
</dbReference>
<name>A0A9D4TMN1_CHLVU</name>
<feature type="chain" id="PRO_5038626962" description="Nonsense-mediated mRNA decay factor SMG8" evidence="5">
    <location>
        <begin position="18"/>
        <end position="1102"/>
    </location>
</feature>
<evidence type="ECO:0000256" key="4">
    <source>
        <dbReference type="SAM" id="MobiDB-lite"/>
    </source>
</evidence>
<reference evidence="6" key="1">
    <citation type="journal article" date="2019" name="Plant J.">
        <title>Chlorella vulgaris genome assembly and annotation reveals the molecular basis for metabolic acclimation to high light conditions.</title>
        <authorList>
            <person name="Cecchin M."/>
            <person name="Marcolungo L."/>
            <person name="Rossato M."/>
            <person name="Girolomoni L."/>
            <person name="Cosentino E."/>
            <person name="Cuine S."/>
            <person name="Li-Beisson Y."/>
            <person name="Delledonne M."/>
            <person name="Ballottari M."/>
        </authorList>
    </citation>
    <scope>NUCLEOTIDE SEQUENCE</scope>
    <source>
        <strain evidence="6">211/11P</strain>
    </source>
</reference>
<reference evidence="6" key="2">
    <citation type="submission" date="2020-11" db="EMBL/GenBank/DDBJ databases">
        <authorList>
            <person name="Cecchin M."/>
            <person name="Marcolungo L."/>
            <person name="Rossato M."/>
            <person name="Girolomoni L."/>
            <person name="Cosentino E."/>
            <person name="Cuine S."/>
            <person name="Li-Beisson Y."/>
            <person name="Delledonne M."/>
            <person name="Ballottari M."/>
        </authorList>
    </citation>
    <scope>NUCLEOTIDE SEQUENCE</scope>
    <source>
        <strain evidence="6">211/11P</strain>
        <tissue evidence="6">Whole cell</tissue>
    </source>
</reference>
<feature type="compositionally biased region" description="Low complexity" evidence="4">
    <location>
        <begin position="716"/>
        <end position="726"/>
    </location>
</feature>
<gene>
    <name evidence="6" type="ORF">D9Q98_005659</name>
</gene>
<proteinExistence type="inferred from homology"/>
<dbReference type="EMBL" id="SIDB01000008">
    <property type="protein sequence ID" value="KAI3429572.1"/>
    <property type="molecule type" value="Genomic_DNA"/>
</dbReference>
<dbReference type="OrthoDB" id="63589at2759"/>
<feature type="compositionally biased region" description="Gly residues" evidence="4">
    <location>
        <begin position="573"/>
        <end position="585"/>
    </location>
</feature>
<comment type="similarity">
    <text evidence="1">Belongs to the SMG8 family.</text>
</comment>
<dbReference type="PANTHER" id="PTHR13091:SF0">
    <property type="entry name" value="NONSENSE-MEDIATED MRNA DECAY FACTOR SMG8"/>
    <property type="match status" value="1"/>
</dbReference>
<evidence type="ECO:0000256" key="3">
    <source>
        <dbReference type="ARBA" id="ARBA00029509"/>
    </source>
</evidence>
<dbReference type="AlphaFoldDB" id="A0A9D4TMN1"/>
<comment type="caution">
    <text evidence="6">The sequence shown here is derived from an EMBL/GenBank/DDBJ whole genome shotgun (WGS) entry which is preliminary data.</text>
</comment>
<feature type="compositionally biased region" description="Low complexity" evidence="4">
    <location>
        <begin position="589"/>
        <end position="607"/>
    </location>
</feature>
<organism evidence="6 7">
    <name type="scientific">Chlorella vulgaris</name>
    <name type="common">Green alga</name>
    <dbReference type="NCBI Taxonomy" id="3077"/>
    <lineage>
        <taxon>Eukaryota</taxon>
        <taxon>Viridiplantae</taxon>
        <taxon>Chlorophyta</taxon>
        <taxon>core chlorophytes</taxon>
        <taxon>Trebouxiophyceae</taxon>
        <taxon>Chlorellales</taxon>
        <taxon>Chlorellaceae</taxon>
        <taxon>Chlorella clade</taxon>
        <taxon>Chlorella</taxon>
    </lineage>
</organism>
<accession>A0A9D4TMN1</accession>
<dbReference type="InterPro" id="IPR019354">
    <property type="entry name" value="SMG8-like"/>
</dbReference>
<dbReference type="PANTHER" id="PTHR13091">
    <property type="entry name" value="AMPLIFIED IN BREAST CANCER 2-RELATED"/>
    <property type="match status" value="1"/>
</dbReference>
<feature type="region of interest" description="Disordered" evidence="4">
    <location>
        <begin position="540"/>
        <end position="607"/>
    </location>
</feature>
<evidence type="ECO:0000313" key="7">
    <source>
        <dbReference type="Proteomes" id="UP001055712"/>
    </source>
</evidence>
<evidence type="ECO:0000256" key="1">
    <source>
        <dbReference type="ARBA" id="ARBA00006443"/>
    </source>
</evidence>
<feature type="compositionally biased region" description="Low complexity" evidence="4">
    <location>
        <begin position="736"/>
        <end position="752"/>
    </location>
</feature>